<keyword evidence="2" id="KW-0805">Transcription regulation</keyword>
<feature type="domain" description="Xylanolytic transcriptional activator regulatory" evidence="7">
    <location>
        <begin position="108"/>
        <end position="260"/>
    </location>
</feature>
<dbReference type="GO" id="GO:0000976">
    <property type="term" value="F:transcription cis-regulatory region binding"/>
    <property type="evidence" value="ECO:0007669"/>
    <property type="project" value="TreeGrafter"/>
</dbReference>
<reference evidence="8" key="1">
    <citation type="submission" date="2022-07" db="EMBL/GenBank/DDBJ databases">
        <title>Genome Sequence of Xylaria arbuscula.</title>
        <authorList>
            <person name="Buettner E."/>
        </authorList>
    </citation>
    <scope>NUCLEOTIDE SEQUENCE</scope>
    <source>
        <strain evidence="8">VT107</strain>
    </source>
</reference>
<keyword evidence="3" id="KW-0238">DNA-binding</keyword>
<comment type="caution">
    <text evidence="8">The sequence shown here is derived from an EMBL/GenBank/DDBJ whole genome shotgun (WGS) entry which is preliminary data.</text>
</comment>
<organism evidence="8 9">
    <name type="scientific">Xylaria arbuscula</name>
    <dbReference type="NCBI Taxonomy" id="114810"/>
    <lineage>
        <taxon>Eukaryota</taxon>
        <taxon>Fungi</taxon>
        <taxon>Dikarya</taxon>
        <taxon>Ascomycota</taxon>
        <taxon>Pezizomycotina</taxon>
        <taxon>Sordariomycetes</taxon>
        <taxon>Xylariomycetidae</taxon>
        <taxon>Xylariales</taxon>
        <taxon>Xylariaceae</taxon>
        <taxon>Xylaria</taxon>
    </lineage>
</organism>
<dbReference type="PANTHER" id="PTHR31845:SF21">
    <property type="entry name" value="REGULATORY PROTEIN LEU3"/>
    <property type="match status" value="1"/>
</dbReference>
<evidence type="ECO:0000313" key="8">
    <source>
        <dbReference type="EMBL" id="KAJ3576208.1"/>
    </source>
</evidence>
<evidence type="ECO:0000313" key="9">
    <source>
        <dbReference type="Proteomes" id="UP001148614"/>
    </source>
</evidence>
<dbReference type="GO" id="GO:0008270">
    <property type="term" value="F:zinc ion binding"/>
    <property type="evidence" value="ECO:0007669"/>
    <property type="project" value="InterPro"/>
</dbReference>
<dbReference type="InterPro" id="IPR007219">
    <property type="entry name" value="XnlR_reg_dom"/>
</dbReference>
<evidence type="ECO:0000259" key="7">
    <source>
        <dbReference type="Pfam" id="PF04082"/>
    </source>
</evidence>
<keyword evidence="9" id="KW-1185">Reference proteome</keyword>
<dbReference type="Pfam" id="PF04082">
    <property type="entry name" value="Fungal_trans"/>
    <property type="match status" value="1"/>
</dbReference>
<evidence type="ECO:0000256" key="5">
    <source>
        <dbReference type="ARBA" id="ARBA00023242"/>
    </source>
</evidence>
<keyword evidence="5" id="KW-0539">Nucleus</keyword>
<dbReference type="InterPro" id="IPR051089">
    <property type="entry name" value="prtT"/>
</dbReference>
<name>A0A9W8NHL0_9PEZI</name>
<evidence type="ECO:0000256" key="2">
    <source>
        <dbReference type="ARBA" id="ARBA00023015"/>
    </source>
</evidence>
<dbReference type="GO" id="GO:0000981">
    <property type="term" value="F:DNA-binding transcription factor activity, RNA polymerase II-specific"/>
    <property type="evidence" value="ECO:0007669"/>
    <property type="project" value="TreeGrafter"/>
</dbReference>
<proteinExistence type="predicted"/>
<gene>
    <name evidence="8" type="ORF">NPX13_g3786</name>
</gene>
<dbReference type="GO" id="GO:0006351">
    <property type="term" value="P:DNA-templated transcription"/>
    <property type="evidence" value="ECO:0007669"/>
    <property type="project" value="InterPro"/>
</dbReference>
<keyword evidence="4" id="KW-0804">Transcription</keyword>
<dbReference type="AlphaFoldDB" id="A0A9W8NHL0"/>
<protein>
    <recommendedName>
        <fullName evidence="7">Xylanolytic transcriptional activator regulatory domain-containing protein</fullName>
    </recommendedName>
</protein>
<evidence type="ECO:0000256" key="1">
    <source>
        <dbReference type="ARBA" id="ARBA00004123"/>
    </source>
</evidence>
<dbReference type="GO" id="GO:0005634">
    <property type="term" value="C:nucleus"/>
    <property type="evidence" value="ECO:0007669"/>
    <property type="project" value="UniProtKB-SubCell"/>
</dbReference>
<dbReference type="PANTHER" id="PTHR31845">
    <property type="entry name" value="FINGER DOMAIN PROTEIN, PUTATIVE-RELATED"/>
    <property type="match status" value="1"/>
</dbReference>
<evidence type="ECO:0000256" key="6">
    <source>
        <dbReference type="SAM" id="MobiDB-lite"/>
    </source>
</evidence>
<dbReference type="Proteomes" id="UP001148614">
    <property type="component" value="Unassembled WGS sequence"/>
</dbReference>
<comment type="subcellular location">
    <subcellularLocation>
        <location evidence="1">Nucleus</location>
    </subcellularLocation>
</comment>
<evidence type="ECO:0000256" key="4">
    <source>
        <dbReference type="ARBA" id="ARBA00023163"/>
    </source>
</evidence>
<dbReference type="CDD" id="cd12148">
    <property type="entry name" value="fungal_TF_MHR"/>
    <property type="match status" value="1"/>
</dbReference>
<sequence length="592" mass="66891">MPIRQELQEDPYAQLTRAHMILWPRLTASLTNELHQLRTSNEGSELNQRRRSPLQGSKPEPPASSVPFPIFYTHVTEPLPDFTIDNLTIPARTVVELIQHFGNQYHAHAHFIQPINSLAHFYAASPLLFWTILLIASHYHIEHSSLYDKLLLPHEKLLRPFSNTAIQSIHEIHALLLLCIWPITRRVEESNPTWNYIGLAVNACMRLDLNKVAPAPPVPIWPRSTRTADNISIQTRRLTWLACLSISTQEATFLGLLPPLSSRPHLKHSRNAVAEMRDHLLPGARPKFAITEIMCNSALALEEIDSPSAQLSLVETFSRSLDMIRQTYSTEWTTDVDVLLQYAELNVNAAALVRMLTENEEESPLRFTEIQTLIIQGSEAAWRLIGDMKTMISEALAPERQVANLTMPICYPRFYLAVMFFAAVFIMRTSYMRPTTSREAPVEPLVEVYNLFRLFPHHSDMKTGMEAIQHLVCLANSGESPYMSSPLGGLTTTNRLGASLVWDTIVHLNQFRGARLLKESDQEVQEPRILPNANTNVANSTTIMQPVIGQDNLEDTNGLQLQDAIDLDWSGMNMPLPVFDIFGLEAGGHITW</sequence>
<feature type="compositionally biased region" description="Polar residues" evidence="6">
    <location>
        <begin position="37"/>
        <end position="46"/>
    </location>
</feature>
<evidence type="ECO:0000256" key="3">
    <source>
        <dbReference type="ARBA" id="ARBA00023125"/>
    </source>
</evidence>
<dbReference type="EMBL" id="JANPWZ010000491">
    <property type="protein sequence ID" value="KAJ3576208.1"/>
    <property type="molecule type" value="Genomic_DNA"/>
</dbReference>
<feature type="region of interest" description="Disordered" evidence="6">
    <location>
        <begin position="37"/>
        <end position="63"/>
    </location>
</feature>
<accession>A0A9W8NHL0</accession>
<dbReference type="VEuPathDB" id="FungiDB:F4678DRAFT_311187"/>